<organism evidence="1">
    <name type="scientific">marine metagenome</name>
    <dbReference type="NCBI Taxonomy" id="408172"/>
    <lineage>
        <taxon>unclassified sequences</taxon>
        <taxon>metagenomes</taxon>
        <taxon>ecological metagenomes</taxon>
    </lineage>
</organism>
<reference evidence="1" key="1">
    <citation type="submission" date="2018-05" db="EMBL/GenBank/DDBJ databases">
        <authorList>
            <person name="Lanie J.A."/>
            <person name="Ng W.-L."/>
            <person name="Kazmierczak K.M."/>
            <person name="Andrzejewski T.M."/>
            <person name="Davidsen T.M."/>
            <person name="Wayne K.J."/>
            <person name="Tettelin H."/>
            <person name="Glass J.I."/>
            <person name="Rusch D."/>
            <person name="Podicherti R."/>
            <person name="Tsui H.-C.T."/>
            <person name="Winkler M.E."/>
        </authorList>
    </citation>
    <scope>NUCLEOTIDE SEQUENCE</scope>
</reference>
<protein>
    <submittedName>
        <fullName evidence="1">Uncharacterized protein</fullName>
    </submittedName>
</protein>
<proteinExistence type="predicted"/>
<evidence type="ECO:0000313" key="1">
    <source>
        <dbReference type="EMBL" id="SVC50070.1"/>
    </source>
</evidence>
<sequence length="360" mass="40033">SDPVKSILNLVDSAGEANSDVELEIRASTTVLDHAALSLLGKSLGDRIEVNSSSELDYVIILISGISQLRLGALPALNENVDEELEQSQTVEQSADWQGKAIGSSFDLSNDEFVSPNTSIYNLPQPRSLDHNTSLEDSDDLVTVEGYHDGMMLGLQVEPVVHWIKKATFGGVVNPKIIPLLEKFCSLIEGVPIQDASDHGVGRLEFSVRGISGSRPVPGIVIPGAIDERLSIIQLLIRNTLTNYRQKVGYSQTENIFYPEPSENWLRLSQAEKKEKLLTVLRGELEKIHVLPTDIDVLEIEYNVRVLVRFCGYLAEPQTDKQPIVMQLERAITEQIDPRLELYLELVRDQSKLRRLTAEA</sequence>
<name>A0A382MN62_9ZZZZ</name>
<dbReference type="AlphaFoldDB" id="A0A382MN62"/>
<gene>
    <name evidence="1" type="ORF">METZ01_LOCUS302924</name>
</gene>
<feature type="non-terminal residue" evidence="1">
    <location>
        <position position="1"/>
    </location>
</feature>
<dbReference type="EMBL" id="UINC01094652">
    <property type="protein sequence ID" value="SVC50070.1"/>
    <property type="molecule type" value="Genomic_DNA"/>
</dbReference>
<accession>A0A382MN62</accession>